<dbReference type="InterPro" id="IPR019171">
    <property type="entry name" value="MIX23"/>
</dbReference>
<dbReference type="Proteomes" id="UP000035642">
    <property type="component" value="Unassembled WGS sequence"/>
</dbReference>
<dbReference type="STRING" id="6313.A0A0K0CYM8"/>
<proteinExistence type="inferred from homology"/>
<dbReference type="AlphaFoldDB" id="A0A0K0CYM8"/>
<dbReference type="WBParaSite" id="ACAC_0000276601-mRNA-1">
    <property type="protein sequence ID" value="ACAC_0000276601-mRNA-1"/>
    <property type="gene ID" value="ACAC_0000276601"/>
</dbReference>
<evidence type="ECO:0000256" key="3">
    <source>
        <dbReference type="ARBA" id="ARBA00030733"/>
    </source>
</evidence>
<protein>
    <recommendedName>
        <fullName evidence="2">Protein MIX23</fullName>
    </recommendedName>
    <alternativeName>
        <fullName evidence="3">Coiled-coil domain-containing protein 58</fullName>
    </alternativeName>
</protein>
<evidence type="ECO:0000313" key="4">
    <source>
        <dbReference type="Proteomes" id="UP000035642"/>
    </source>
</evidence>
<evidence type="ECO:0000313" key="5">
    <source>
        <dbReference type="WBParaSite" id="ACAC_0000276601-mRNA-1"/>
    </source>
</evidence>
<accession>A0A0K0CYM8</accession>
<evidence type="ECO:0000256" key="2">
    <source>
        <dbReference type="ARBA" id="ARBA00024228"/>
    </source>
</evidence>
<organism evidence="4 5">
    <name type="scientific">Angiostrongylus cantonensis</name>
    <name type="common">Rat lungworm</name>
    <dbReference type="NCBI Taxonomy" id="6313"/>
    <lineage>
        <taxon>Eukaryota</taxon>
        <taxon>Metazoa</taxon>
        <taxon>Ecdysozoa</taxon>
        <taxon>Nematoda</taxon>
        <taxon>Chromadorea</taxon>
        <taxon>Rhabditida</taxon>
        <taxon>Rhabditina</taxon>
        <taxon>Rhabditomorpha</taxon>
        <taxon>Strongyloidea</taxon>
        <taxon>Metastrongylidae</taxon>
        <taxon>Angiostrongylus</taxon>
    </lineage>
</organism>
<name>A0A0K0CYM8_ANGCA</name>
<comment type="similarity">
    <text evidence="1">Belongs to the MIX23 family.</text>
</comment>
<reference evidence="5" key="2">
    <citation type="submission" date="2017-02" db="UniProtKB">
        <authorList>
            <consortium name="WormBaseParasite"/>
        </authorList>
    </citation>
    <scope>IDENTIFICATION</scope>
</reference>
<dbReference type="GO" id="GO:0005758">
    <property type="term" value="C:mitochondrial intermembrane space"/>
    <property type="evidence" value="ECO:0007669"/>
    <property type="project" value="InterPro"/>
</dbReference>
<dbReference type="PANTHER" id="PTHR31905">
    <property type="entry name" value="COILED-COIL DOMAIN-CONTAINING PROTEIN 58"/>
    <property type="match status" value="1"/>
</dbReference>
<sequence>MSGTTKVDCTDLAAFMNRLGAMRKADDSVILELNDALPTESFHPVDNRAKCEQLGRKVRQIRAEFEVEEVIGARTRKAVNERCGKIF</sequence>
<reference evidence="4" key="1">
    <citation type="submission" date="2012-09" db="EMBL/GenBank/DDBJ databases">
        <authorList>
            <person name="Martin A.A."/>
        </authorList>
    </citation>
    <scope>NUCLEOTIDE SEQUENCE</scope>
</reference>
<evidence type="ECO:0000256" key="1">
    <source>
        <dbReference type="ARBA" id="ARBA00024204"/>
    </source>
</evidence>
<keyword evidence="4" id="KW-1185">Reference proteome</keyword>
<dbReference type="PANTHER" id="PTHR31905:SF2">
    <property type="entry name" value="PROTEIN MIX23"/>
    <property type="match status" value="1"/>
</dbReference>